<dbReference type="EMBL" id="JACWMX010000012">
    <property type="protein sequence ID" value="MBD1395370.1"/>
    <property type="molecule type" value="Genomic_DNA"/>
</dbReference>
<sequence>MRKHLRWIIGALLLFSITVISWIPSNASKSLKISKNYTAKELFSQYVSNIYQTANLQQTGLDVNVFQKAVTGYLNLKLANKLPANSNVITVVDFTKSSREKRMWIIDMLSKTLVLNTWVAHGQGSGDDMANRFSNNNESHQSSLGFYLADDVYMGKHGRSLRLDGLDAANSAARARGIVVHAADYVCQNTINQIGRLGRSFGCPAVSPEVSDQVINTIKGKTVFFINGNDSNYMSKLLDDTAPVNYVVPALPAPADTVHADSTSIARL</sequence>
<keyword evidence="2" id="KW-1185">Reference proteome</keyword>
<evidence type="ECO:0000313" key="2">
    <source>
        <dbReference type="Proteomes" id="UP000619078"/>
    </source>
</evidence>
<evidence type="ECO:0000313" key="1">
    <source>
        <dbReference type="EMBL" id="MBD1395370.1"/>
    </source>
</evidence>
<proteinExistence type="predicted"/>
<dbReference type="PANTHER" id="PTHR38477">
    <property type="entry name" value="HYPOTHETICAL EXPORTED PROTEIN"/>
    <property type="match status" value="1"/>
</dbReference>
<dbReference type="PANTHER" id="PTHR38477:SF1">
    <property type="entry name" value="MUREIN L,D-TRANSPEPTIDASE CATALYTIC DOMAIN FAMILY PROTEIN"/>
    <property type="match status" value="1"/>
</dbReference>
<name>A0A926NWJ0_9SPHI</name>
<gene>
    <name evidence="1" type="ORF">IDJ76_19870</name>
</gene>
<dbReference type="Proteomes" id="UP000619078">
    <property type="component" value="Unassembled WGS sequence"/>
</dbReference>
<dbReference type="Pfam" id="PF13645">
    <property type="entry name" value="YkuD_2"/>
    <property type="match status" value="1"/>
</dbReference>
<dbReference type="RefSeq" id="WP_191165947.1">
    <property type="nucleotide sequence ID" value="NZ_JACWMX010000012.1"/>
</dbReference>
<dbReference type="InterPro" id="IPR032676">
    <property type="entry name" value="YkuD_2"/>
</dbReference>
<accession>A0A926NWJ0</accession>
<reference evidence="1" key="1">
    <citation type="submission" date="2020-09" db="EMBL/GenBank/DDBJ databases">
        <title>Novel species of Mucilaginibacter isolated from a glacier on the Tibetan Plateau.</title>
        <authorList>
            <person name="Liu Q."/>
            <person name="Xin Y.-H."/>
        </authorList>
    </citation>
    <scope>NUCLEOTIDE SEQUENCE</scope>
    <source>
        <strain evidence="1">ZB1P21</strain>
    </source>
</reference>
<organism evidence="1 2">
    <name type="scientific">Mucilaginibacter glaciei</name>
    <dbReference type="NCBI Taxonomy" id="2772109"/>
    <lineage>
        <taxon>Bacteria</taxon>
        <taxon>Pseudomonadati</taxon>
        <taxon>Bacteroidota</taxon>
        <taxon>Sphingobacteriia</taxon>
        <taxon>Sphingobacteriales</taxon>
        <taxon>Sphingobacteriaceae</taxon>
        <taxon>Mucilaginibacter</taxon>
    </lineage>
</organism>
<dbReference type="AlphaFoldDB" id="A0A926NWJ0"/>
<protein>
    <submittedName>
        <fullName evidence="1">Murein L,D-transpeptidase catalytic domain family protein</fullName>
    </submittedName>
</protein>
<comment type="caution">
    <text evidence="1">The sequence shown here is derived from an EMBL/GenBank/DDBJ whole genome shotgun (WGS) entry which is preliminary data.</text>
</comment>